<dbReference type="InterPro" id="IPR018958">
    <property type="entry name" value="Knr4/Smi1-like_dom"/>
</dbReference>
<feature type="region of interest" description="Disordered" evidence="1">
    <location>
        <begin position="1"/>
        <end position="164"/>
    </location>
</feature>
<organism evidence="3 4">
    <name type="scientific">Filobasidium floriforme</name>
    <dbReference type="NCBI Taxonomy" id="5210"/>
    <lineage>
        <taxon>Eukaryota</taxon>
        <taxon>Fungi</taxon>
        <taxon>Dikarya</taxon>
        <taxon>Basidiomycota</taxon>
        <taxon>Agaricomycotina</taxon>
        <taxon>Tremellomycetes</taxon>
        <taxon>Filobasidiales</taxon>
        <taxon>Filobasidiaceae</taxon>
        <taxon>Filobasidium</taxon>
    </lineage>
</organism>
<feature type="domain" description="Knr4/Smi1-like" evidence="2">
    <location>
        <begin position="197"/>
        <end position="422"/>
    </location>
</feature>
<feature type="compositionally biased region" description="Low complexity" evidence="1">
    <location>
        <begin position="749"/>
        <end position="764"/>
    </location>
</feature>
<gene>
    <name evidence="3" type="ORF">FFLO_03943</name>
</gene>
<feature type="region of interest" description="Disordered" evidence="1">
    <location>
        <begin position="665"/>
        <end position="697"/>
    </location>
</feature>
<feature type="compositionally biased region" description="Low complexity" evidence="1">
    <location>
        <begin position="583"/>
        <end position="596"/>
    </location>
</feature>
<dbReference type="GO" id="GO:0070880">
    <property type="term" value="P:fungal-type cell wall beta-glucan biosynthetic process"/>
    <property type="evidence" value="ECO:0007669"/>
    <property type="project" value="TreeGrafter"/>
</dbReference>
<dbReference type="InterPro" id="IPR037883">
    <property type="entry name" value="Knr4/Smi1-like_sf"/>
</dbReference>
<feature type="compositionally biased region" description="Pro residues" evidence="1">
    <location>
        <begin position="497"/>
        <end position="513"/>
    </location>
</feature>
<dbReference type="SMART" id="SM00860">
    <property type="entry name" value="SMI1_KNR4"/>
    <property type="match status" value="1"/>
</dbReference>
<accession>A0A8K0JLA3</accession>
<dbReference type="InterPro" id="IPR051873">
    <property type="entry name" value="KNR4/SMI1_regulator"/>
</dbReference>
<dbReference type="SUPFAM" id="SSF160631">
    <property type="entry name" value="SMI1/KNR4-like"/>
    <property type="match status" value="1"/>
</dbReference>
<dbReference type="PANTHER" id="PTHR47432:SF1">
    <property type="entry name" value="CELL WALL ASSEMBLY REGULATOR SMI1"/>
    <property type="match status" value="1"/>
</dbReference>
<feature type="region of interest" description="Disordered" evidence="1">
    <location>
        <begin position="742"/>
        <end position="847"/>
    </location>
</feature>
<sequence>MPGFFNSLSSYFNSSTSSGSLDRNSDNSNNRQARRGPDVLSSTRDAFSLPSSHQRSDSPGGYGGGYGRASYQDASRSESPAFGEHADGLSRPSRANLGGLSASSSRHNSMIGGSAPGFSYPPQAHEGGYEYNASRNLGPNRNASPSGSRSRTNSAGPNAFSPNGPLIYYPPPRTTWNRIQRVLANTVPELLDTLNSPVDPLTLSEAEGLLGCVLPPSVRDSYLCVDGQDPSSELKEGLFFGLTFLSLEDSLREWTFWRRVESDPTSGNNPDVLVMMSSIPSGWIKSQYACRGWLPLITDRCGNYVGVDLSPGEDGGSWGQVIVFGREFDRKCVLFRGEGEGGWGRWLAGFAEELESGEGWEIDGSKKSGDSGSDDEDDVGYQSYYYDGNGSGGGDSYGEVGSALRLTGEYKGWGVLEAWWDRSVRRWDELGMGLSQAEIRRQQEKIDKRKSARMGGGPGPNELLGLGFGGMRLATAGEDAQVAIPVLNDPRGLVPSIPAPQPLTLPGQPPASPGPETALLMMPRSPSLSKHEEENMETPTISRNDSSSNFRDYSSDAPVAPTPRRLITPYSPTTSPEAHASGSMQSQQSQYHNSQSTMYASSHDGLLSPPSASPSGGSRRKRMTMPPPPAGALDLPTRADVQAAQAVAMAEEQGLRGGWVMSMEATAKPSNERRRSTLASIPGLGPRRTSQQSAEEDGGMVDIDLEGGRQESFGSPKTFPADASPVKEVFHRAISPLASGLNIINGHSRTSSEATTTTTAPLRTPDLRIETEQTTPRPRGQASDFFSPQPFADDNVVTPVQQGKGKGRADDDFDDVGLDNGTAPNETNEPSAAGLDDISRLSIAAAS</sequence>
<feature type="compositionally biased region" description="Polar residues" evidence="1">
    <location>
        <begin position="537"/>
        <end position="552"/>
    </location>
</feature>
<evidence type="ECO:0000313" key="3">
    <source>
        <dbReference type="EMBL" id="KAG7532004.1"/>
    </source>
</evidence>
<feature type="region of interest" description="Disordered" evidence="1">
    <location>
        <begin position="495"/>
        <end position="632"/>
    </location>
</feature>
<protein>
    <recommendedName>
        <fullName evidence="2">Knr4/Smi1-like domain-containing protein</fullName>
    </recommendedName>
</protein>
<feature type="compositionally biased region" description="Polar residues" evidence="1">
    <location>
        <begin position="40"/>
        <end position="53"/>
    </location>
</feature>
<proteinExistence type="predicted"/>
<evidence type="ECO:0000313" key="4">
    <source>
        <dbReference type="Proteomes" id="UP000812966"/>
    </source>
</evidence>
<feature type="compositionally biased region" description="Low complexity" evidence="1">
    <location>
        <begin position="1"/>
        <end position="31"/>
    </location>
</feature>
<dbReference type="EMBL" id="JABELV010000077">
    <property type="protein sequence ID" value="KAG7532004.1"/>
    <property type="molecule type" value="Genomic_DNA"/>
</dbReference>
<dbReference type="PANTHER" id="PTHR47432">
    <property type="entry name" value="CELL WALL ASSEMBLY REGULATOR SMI1"/>
    <property type="match status" value="1"/>
</dbReference>
<feature type="compositionally biased region" description="Polar residues" evidence="1">
    <location>
        <begin position="133"/>
        <end position="156"/>
    </location>
</feature>
<name>A0A8K0JLA3_9TREE</name>
<dbReference type="Pfam" id="PF09346">
    <property type="entry name" value="SMI1_KNR4"/>
    <property type="match status" value="1"/>
</dbReference>
<keyword evidence="4" id="KW-1185">Reference proteome</keyword>
<dbReference type="Proteomes" id="UP000812966">
    <property type="component" value="Unassembled WGS sequence"/>
</dbReference>
<comment type="caution">
    <text evidence="3">The sequence shown here is derived from an EMBL/GenBank/DDBJ whole genome shotgun (WGS) entry which is preliminary data.</text>
</comment>
<evidence type="ECO:0000259" key="2">
    <source>
        <dbReference type="SMART" id="SM00860"/>
    </source>
</evidence>
<dbReference type="GO" id="GO:0043332">
    <property type="term" value="C:mating projection tip"/>
    <property type="evidence" value="ECO:0007669"/>
    <property type="project" value="TreeGrafter"/>
</dbReference>
<feature type="compositionally biased region" description="Low complexity" evidence="1">
    <location>
        <begin position="605"/>
        <end position="617"/>
    </location>
</feature>
<reference evidence="3" key="1">
    <citation type="submission" date="2020-04" db="EMBL/GenBank/DDBJ databases">
        <title>Analysis of mating type loci in Filobasidium floriforme.</title>
        <authorList>
            <person name="Nowrousian M."/>
        </authorList>
    </citation>
    <scope>NUCLEOTIDE SEQUENCE</scope>
    <source>
        <strain evidence="3">CBS 6242</strain>
    </source>
</reference>
<evidence type="ECO:0000256" key="1">
    <source>
        <dbReference type="SAM" id="MobiDB-lite"/>
    </source>
</evidence>
<dbReference type="AlphaFoldDB" id="A0A8K0JLA3"/>